<dbReference type="FunFam" id="3.40.50.880:FF:000002">
    <property type="entry name" value="CTP synthase"/>
    <property type="match status" value="1"/>
</dbReference>
<comment type="catalytic activity">
    <reaction evidence="10 11">
        <text>UTP + L-glutamine + ATP + H2O = CTP + L-glutamate + ADP + phosphate + 2 H(+)</text>
        <dbReference type="Rhea" id="RHEA:26426"/>
        <dbReference type="ChEBI" id="CHEBI:15377"/>
        <dbReference type="ChEBI" id="CHEBI:15378"/>
        <dbReference type="ChEBI" id="CHEBI:29985"/>
        <dbReference type="ChEBI" id="CHEBI:30616"/>
        <dbReference type="ChEBI" id="CHEBI:37563"/>
        <dbReference type="ChEBI" id="CHEBI:43474"/>
        <dbReference type="ChEBI" id="CHEBI:46398"/>
        <dbReference type="ChEBI" id="CHEBI:58359"/>
        <dbReference type="ChEBI" id="CHEBI:456216"/>
        <dbReference type="EC" id="6.3.4.2"/>
    </reaction>
</comment>
<organism evidence="14">
    <name type="scientific">candidate division WOR-3 bacterium</name>
    <dbReference type="NCBI Taxonomy" id="2052148"/>
    <lineage>
        <taxon>Bacteria</taxon>
        <taxon>Bacteria division WOR-3</taxon>
    </lineage>
</organism>
<feature type="region of interest" description="Amidoligase domain" evidence="11">
    <location>
        <begin position="1"/>
        <end position="266"/>
    </location>
</feature>
<dbReference type="UniPathway" id="UPA00159">
    <property type="reaction ID" value="UER00277"/>
</dbReference>
<evidence type="ECO:0000256" key="9">
    <source>
        <dbReference type="ARBA" id="ARBA00022975"/>
    </source>
</evidence>
<evidence type="ECO:0000256" key="8">
    <source>
        <dbReference type="ARBA" id="ARBA00022962"/>
    </source>
</evidence>
<dbReference type="NCBIfam" id="TIGR00337">
    <property type="entry name" value="PyrG"/>
    <property type="match status" value="1"/>
</dbReference>
<evidence type="ECO:0000256" key="4">
    <source>
        <dbReference type="ARBA" id="ARBA00022723"/>
    </source>
</evidence>
<dbReference type="InterPro" id="IPR029062">
    <property type="entry name" value="Class_I_gatase-like"/>
</dbReference>
<feature type="binding site" evidence="11">
    <location>
        <position position="223"/>
    </location>
    <ligand>
        <name>CTP</name>
        <dbReference type="ChEBI" id="CHEBI:37563"/>
        <note>allosteric inhibitor</note>
    </ligand>
</feature>
<comment type="activity regulation">
    <text evidence="11">Allosterically activated by GTP, when glutamine is the substrate; GTP has no effect on the reaction when ammonia is the substrate. The allosteric effector GTP functions by stabilizing the protein conformation that binds the tetrahedral intermediate(s) formed during glutamine hydrolysis. Inhibited by the product CTP, via allosteric rather than competitive inhibition.</text>
</comment>
<feature type="active site" description="Nucleophile; for glutamine hydrolysis" evidence="11">
    <location>
        <position position="383"/>
    </location>
</feature>
<feature type="binding site" evidence="11">
    <location>
        <position position="140"/>
    </location>
    <ligand>
        <name>Mg(2+)</name>
        <dbReference type="ChEBI" id="CHEBI:18420"/>
    </ligand>
</feature>
<dbReference type="GO" id="GO:0003883">
    <property type="term" value="F:CTP synthase activity"/>
    <property type="evidence" value="ECO:0007669"/>
    <property type="project" value="UniProtKB-UniRule"/>
</dbReference>
<dbReference type="GO" id="GO:0005524">
    <property type="term" value="F:ATP binding"/>
    <property type="evidence" value="ECO:0007669"/>
    <property type="project" value="UniProtKB-KW"/>
</dbReference>
<keyword evidence="6 11" id="KW-0067">ATP-binding</keyword>
<evidence type="ECO:0000259" key="13">
    <source>
        <dbReference type="Pfam" id="PF06418"/>
    </source>
</evidence>
<dbReference type="Pfam" id="PF06418">
    <property type="entry name" value="CTP_synth_N"/>
    <property type="match status" value="1"/>
</dbReference>
<dbReference type="PANTHER" id="PTHR11550">
    <property type="entry name" value="CTP SYNTHASE"/>
    <property type="match status" value="1"/>
</dbReference>
<comment type="pathway">
    <text evidence="1 11">Pyrimidine metabolism; CTP biosynthesis via de novo pathway; CTP from UDP: step 2/2.</text>
</comment>
<comment type="caution">
    <text evidence="11">Lacks conserved residue(s) required for the propagation of feature annotation.</text>
</comment>
<name>A0A7C3UVH9_UNCW3</name>
<proteinExistence type="inferred from homology"/>
<evidence type="ECO:0000256" key="3">
    <source>
        <dbReference type="ARBA" id="ARBA00022598"/>
    </source>
</evidence>
<feature type="binding site" evidence="11">
    <location>
        <begin position="187"/>
        <end position="192"/>
    </location>
    <ligand>
        <name>UTP</name>
        <dbReference type="ChEBI" id="CHEBI:46398"/>
    </ligand>
</feature>
<keyword evidence="7 11" id="KW-0460">Magnesium</keyword>
<feature type="domain" description="CTP synthase N-terminal" evidence="13">
    <location>
        <begin position="3"/>
        <end position="266"/>
    </location>
</feature>
<dbReference type="GO" id="GO:0005829">
    <property type="term" value="C:cytosol"/>
    <property type="evidence" value="ECO:0007669"/>
    <property type="project" value="TreeGrafter"/>
</dbReference>
<evidence type="ECO:0000259" key="12">
    <source>
        <dbReference type="Pfam" id="PF00117"/>
    </source>
</evidence>
<comment type="caution">
    <text evidence="14">The sequence shown here is derived from an EMBL/GenBank/DDBJ whole genome shotgun (WGS) entry which is preliminary data.</text>
</comment>
<comment type="miscellaneous">
    <text evidence="11">CTPSs have evolved a hybrid strategy for distinguishing between UTP and CTP. The overlapping regions of the product feedback inhibitory and substrate sites recognize a common feature in both compounds, the triphosphate moiety. To differentiate isosteric substrate and product pyrimidine rings, an additional pocket far from the expected kinase/ligase catalytic site, specifically recognizes the cytosine and ribose portions of the product inhibitor.</text>
</comment>
<dbReference type="GO" id="GO:0042802">
    <property type="term" value="F:identical protein binding"/>
    <property type="evidence" value="ECO:0007669"/>
    <property type="project" value="TreeGrafter"/>
</dbReference>
<dbReference type="HAMAP" id="MF_01227">
    <property type="entry name" value="PyrG"/>
    <property type="match status" value="1"/>
</dbReference>
<dbReference type="InterPro" id="IPR017456">
    <property type="entry name" value="CTP_synthase_N"/>
</dbReference>
<gene>
    <name evidence="11" type="primary">pyrG</name>
    <name evidence="14" type="ORF">ENX07_06135</name>
</gene>
<dbReference type="FunFam" id="3.40.50.300:FF:000009">
    <property type="entry name" value="CTP synthase"/>
    <property type="match status" value="1"/>
</dbReference>
<keyword evidence="4 11" id="KW-0479">Metal-binding</keyword>
<feature type="binding site" evidence="11">
    <location>
        <position position="71"/>
    </location>
    <ligand>
        <name>Mg(2+)</name>
        <dbReference type="ChEBI" id="CHEBI:18420"/>
    </ligand>
</feature>
<protein>
    <recommendedName>
        <fullName evidence="11">CTP synthase</fullName>
        <ecNumber evidence="11">6.3.4.2</ecNumber>
    </recommendedName>
    <alternativeName>
        <fullName evidence="11">Cytidine 5'-triphosphate synthase</fullName>
    </alternativeName>
    <alternativeName>
        <fullName evidence="11">Cytidine triphosphate synthetase</fullName>
        <shortName evidence="11">CTP synthetase</shortName>
        <shortName evidence="11">CTPS</shortName>
    </alternativeName>
    <alternativeName>
        <fullName evidence="11">UTP--ammonia ligase</fullName>
    </alternativeName>
</protein>
<keyword evidence="9 11" id="KW-0665">Pyrimidine biosynthesis</keyword>
<feature type="domain" description="Glutamine amidotransferase" evidence="12">
    <location>
        <begin position="304"/>
        <end position="527"/>
    </location>
</feature>
<dbReference type="SUPFAM" id="SSF52540">
    <property type="entry name" value="P-loop containing nucleoside triphosphate hydrolases"/>
    <property type="match status" value="1"/>
</dbReference>
<reference evidence="14" key="1">
    <citation type="journal article" date="2020" name="mSystems">
        <title>Genome- and Community-Level Interaction Insights into Carbon Utilization and Element Cycling Functions of Hydrothermarchaeota in Hydrothermal Sediment.</title>
        <authorList>
            <person name="Zhou Z."/>
            <person name="Liu Y."/>
            <person name="Xu W."/>
            <person name="Pan J."/>
            <person name="Luo Z.H."/>
            <person name="Li M."/>
        </authorList>
    </citation>
    <scope>NUCLEOTIDE SEQUENCE [LARGE SCALE GENOMIC DNA]</scope>
    <source>
        <strain evidence="14">SpSt-906</strain>
    </source>
</reference>
<dbReference type="Gene3D" id="3.40.50.880">
    <property type="match status" value="1"/>
</dbReference>
<dbReference type="PROSITE" id="PS51273">
    <property type="entry name" value="GATASE_TYPE_1"/>
    <property type="match status" value="1"/>
</dbReference>
<dbReference type="GO" id="GO:0097268">
    <property type="term" value="C:cytoophidium"/>
    <property type="evidence" value="ECO:0007669"/>
    <property type="project" value="UniProtKB-ARBA"/>
</dbReference>
<evidence type="ECO:0000256" key="6">
    <source>
        <dbReference type="ARBA" id="ARBA00022840"/>
    </source>
</evidence>
<comment type="subunit">
    <text evidence="11">Homotetramer.</text>
</comment>
<evidence type="ECO:0000256" key="10">
    <source>
        <dbReference type="ARBA" id="ARBA00047781"/>
    </source>
</evidence>
<dbReference type="GO" id="GO:0046872">
    <property type="term" value="F:metal ion binding"/>
    <property type="evidence" value="ECO:0007669"/>
    <property type="project" value="UniProtKB-KW"/>
</dbReference>
<comment type="catalytic activity">
    <reaction evidence="11">
        <text>UTP + NH4(+) + ATP = CTP + ADP + phosphate + 2 H(+)</text>
        <dbReference type="Rhea" id="RHEA:16597"/>
        <dbReference type="ChEBI" id="CHEBI:15378"/>
        <dbReference type="ChEBI" id="CHEBI:28938"/>
        <dbReference type="ChEBI" id="CHEBI:30616"/>
        <dbReference type="ChEBI" id="CHEBI:37563"/>
        <dbReference type="ChEBI" id="CHEBI:43474"/>
        <dbReference type="ChEBI" id="CHEBI:46398"/>
        <dbReference type="ChEBI" id="CHEBI:456216"/>
    </reaction>
</comment>
<evidence type="ECO:0000256" key="11">
    <source>
        <dbReference type="HAMAP-Rule" id="MF_01227"/>
    </source>
</evidence>
<dbReference type="NCBIfam" id="NF003792">
    <property type="entry name" value="PRK05380.1"/>
    <property type="match status" value="1"/>
</dbReference>
<dbReference type="InterPro" id="IPR027417">
    <property type="entry name" value="P-loop_NTPase"/>
</dbReference>
<keyword evidence="8 11" id="KW-0315">Glutamine amidotransferase</keyword>
<dbReference type="CDD" id="cd03113">
    <property type="entry name" value="CTPS_N"/>
    <property type="match status" value="1"/>
</dbReference>
<feature type="binding site" evidence="11">
    <location>
        <position position="356"/>
    </location>
    <ligand>
        <name>L-glutamine</name>
        <dbReference type="ChEBI" id="CHEBI:58359"/>
    </ligand>
</feature>
<dbReference type="InterPro" id="IPR004468">
    <property type="entry name" value="CTP_synthase"/>
</dbReference>
<evidence type="ECO:0000256" key="2">
    <source>
        <dbReference type="ARBA" id="ARBA00007533"/>
    </source>
</evidence>
<feature type="binding site" evidence="11">
    <location>
        <position position="13"/>
    </location>
    <ligand>
        <name>CTP</name>
        <dbReference type="ChEBI" id="CHEBI:37563"/>
        <note>allosteric inhibitor</note>
    </ligand>
</feature>
<dbReference type="Pfam" id="PF00117">
    <property type="entry name" value="GATase"/>
    <property type="match status" value="1"/>
</dbReference>
<dbReference type="PANTHER" id="PTHR11550:SF0">
    <property type="entry name" value="CTP SYNTHASE-RELATED"/>
    <property type="match status" value="1"/>
</dbReference>
<dbReference type="GO" id="GO:0044210">
    <property type="term" value="P:'de novo' CTP biosynthetic process"/>
    <property type="evidence" value="ECO:0007669"/>
    <property type="project" value="UniProtKB-UniRule"/>
</dbReference>
<dbReference type="SUPFAM" id="SSF52317">
    <property type="entry name" value="Class I glutamine amidotransferase-like"/>
    <property type="match status" value="1"/>
</dbReference>
<feature type="binding site" evidence="11">
    <location>
        <begin position="14"/>
        <end position="19"/>
    </location>
    <ligand>
        <name>ATP</name>
        <dbReference type="ChEBI" id="CHEBI:30616"/>
    </ligand>
</feature>
<feature type="binding site" evidence="11">
    <location>
        <position position="71"/>
    </location>
    <ligand>
        <name>ATP</name>
        <dbReference type="ChEBI" id="CHEBI:30616"/>
    </ligand>
</feature>
<evidence type="ECO:0000313" key="14">
    <source>
        <dbReference type="EMBL" id="HGE99629.1"/>
    </source>
</evidence>
<keyword evidence="3 11" id="KW-0436">Ligase</keyword>
<dbReference type="AlphaFoldDB" id="A0A7C3UVH9"/>
<feature type="binding site" evidence="11">
    <location>
        <position position="464"/>
    </location>
    <ligand>
        <name>L-glutamine</name>
        <dbReference type="ChEBI" id="CHEBI:58359"/>
    </ligand>
</feature>
<accession>A0A7C3UVH9</accession>
<feature type="binding site" evidence="11">
    <location>
        <position position="13"/>
    </location>
    <ligand>
        <name>UTP</name>
        <dbReference type="ChEBI" id="CHEBI:46398"/>
    </ligand>
</feature>
<feature type="binding site" evidence="11">
    <location>
        <begin position="147"/>
        <end position="149"/>
    </location>
    <ligand>
        <name>CTP</name>
        <dbReference type="ChEBI" id="CHEBI:37563"/>
        <note>allosteric inhibitor</note>
    </ligand>
</feature>
<dbReference type="GO" id="GO:0019856">
    <property type="term" value="P:pyrimidine nucleobase biosynthetic process"/>
    <property type="evidence" value="ECO:0007669"/>
    <property type="project" value="TreeGrafter"/>
</dbReference>
<dbReference type="CDD" id="cd01746">
    <property type="entry name" value="GATase1_CTP_Synthase"/>
    <property type="match status" value="1"/>
</dbReference>
<feature type="binding site" evidence="11">
    <location>
        <position position="223"/>
    </location>
    <ligand>
        <name>UTP</name>
        <dbReference type="ChEBI" id="CHEBI:46398"/>
    </ligand>
</feature>
<feature type="active site" evidence="11">
    <location>
        <position position="511"/>
    </location>
</feature>
<dbReference type="InterPro" id="IPR017926">
    <property type="entry name" value="GATASE"/>
</dbReference>
<feature type="active site" evidence="11">
    <location>
        <position position="509"/>
    </location>
</feature>
<dbReference type="InterPro" id="IPR033828">
    <property type="entry name" value="GATase1_CTP_Synthase"/>
</dbReference>
<evidence type="ECO:0000256" key="5">
    <source>
        <dbReference type="ARBA" id="ARBA00022741"/>
    </source>
</evidence>
<feature type="binding site" evidence="11">
    <location>
        <position position="407"/>
    </location>
    <ligand>
        <name>L-glutamine</name>
        <dbReference type="ChEBI" id="CHEBI:58359"/>
    </ligand>
</feature>
<feature type="binding site" evidence="11">
    <location>
        <begin position="187"/>
        <end position="192"/>
    </location>
    <ligand>
        <name>CTP</name>
        <dbReference type="ChEBI" id="CHEBI:37563"/>
        <note>allosteric inhibitor</note>
    </ligand>
</feature>
<keyword evidence="5 11" id="KW-0547">Nucleotide-binding</keyword>
<sequence length="538" mass="60943">MAKFVFVTGGVVSSLGKGIVTASIGFLLKARGLRVSLLKLDPYINVDPGTMSPFQHGEVFVTEDGAETDLDLGHYERFLDENLSKENNLTAGQVYLSVIEKERAGAFLGGTIQVVPHITGEIKERIRSLAMSDIDCVIVEIGGTVGDIEGLPFLEAARQMALEEGKMNTLFVHLTFVPFLRSVEEFKTKPTQHSVKELREIGIQPDIIVYRTERSLREDLKEKIALFCNVDRKAVIEAVDTANIYRLPLVFHEERLDWLIMEYLGLRSKCSEVSLLERWKDFVFRLDNPEEEVEIGFCGKYLNVKDAYKSVISALNHAEAETRIRARIRWIDSEVLEESDGWEILSGVDGILVPGGFGPRGMRGKVKAAGYARTRGVPYLGLCVGLQCAVIEFAQNVLSLPGANSTEFDPDTPYPVICLMEEHDGVKGMGGTLRRGSYPCLLKENSLAFDIYHSRLIYERHRHRYEVNRDFLHLYEKKGLIASGFSPDGRLVEIIELKEHPFFIATQFHPEFRSRPLRPHPLFVEFLRRSLYFKKKKR</sequence>
<comment type="similarity">
    <text evidence="2 11">Belongs to the CTP synthase family.</text>
</comment>
<dbReference type="Gene3D" id="3.40.50.300">
    <property type="entry name" value="P-loop containing nucleotide triphosphate hydrolases"/>
    <property type="match status" value="1"/>
</dbReference>
<dbReference type="EC" id="6.3.4.2" evidence="11"/>
<evidence type="ECO:0000256" key="1">
    <source>
        <dbReference type="ARBA" id="ARBA00005171"/>
    </source>
</evidence>
<evidence type="ECO:0000256" key="7">
    <source>
        <dbReference type="ARBA" id="ARBA00022842"/>
    </source>
</evidence>
<dbReference type="EMBL" id="DTMQ01000040">
    <property type="protein sequence ID" value="HGE99629.1"/>
    <property type="molecule type" value="Genomic_DNA"/>
</dbReference>
<comment type="catalytic activity">
    <reaction evidence="11">
        <text>L-glutamine + H2O = L-glutamate + NH4(+)</text>
        <dbReference type="Rhea" id="RHEA:15889"/>
        <dbReference type="ChEBI" id="CHEBI:15377"/>
        <dbReference type="ChEBI" id="CHEBI:28938"/>
        <dbReference type="ChEBI" id="CHEBI:29985"/>
        <dbReference type="ChEBI" id="CHEBI:58359"/>
    </reaction>
</comment>
<comment type="function">
    <text evidence="11">Catalyzes the ATP-dependent amination of UTP to CTP with either L-glutamine or ammonia as the source of nitrogen. Regulates intracellular CTP levels through interactions with the four ribonucleotide triphosphates.</text>
</comment>